<evidence type="ECO:0000256" key="4">
    <source>
        <dbReference type="ARBA" id="ARBA00022833"/>
    </source>
</evidence>
<comment type="caution">
    <text evidence="9">The sequence shown here is derived from an EMBL/GenBank/DDBJ whole genome shotgun (WGS) entry which is preliminary data.</text>
</comment>
<accession>A0ABS9BHE8</accession>
<dbReference type="PRINTS" id="PR00987">
    <property type="entry name" value="TRNASYNTHGLU"/>
</dbReference>
<evidence type="ECO:0000256" key="5">
    <source>
        <dbReference type="ARBA" id="ARBA00022840"/>
    </source>
</evidence>
<keyword evidence="1 7" id="KW-0436">Ligase</keyword>
<evidence type="ECO:0000259" key="8">
    <source>
        <dbReference type="Pfam" id="PF00749"/>
    </source>
</evidence>
<dbReference type="InterPro" id="IPR000924">
    <property type="entry name" value="Glu/Gln-tRNA-synth"/>
</dbReference>
<dbReference type="PANTHER" id="PTHR43311:SF1">
    <property type="entry name" value="GLUTAMYL-Q TRNA(ASP) SYNTHETASE"/>
    <property type="match status" value="1"/>
</dbReference>
<keyword evidence="3 7" id="KW-0547">Nucleotide-binding</keyword>
<evidence type="ECO:0000313" key="10">
    <source>
        <dbReference type="Proteomes" id="UP001200145"/>
    </source>
</evidence>
<keyword evidence="6 7" id="KW-0030">Aminoacyl-tRNA synthetase</keyword>
<dbReference type="Pfam" id="PF00749">
    <property type="entry name" value="tRNA-synt_1c"/>
    <property type="match status" value="1"/>
</dbReference>
<keyword evidence="7" id="KW-0648">Protein biosynthesis</keyword>
<evidence type="ECO:0000256" key="2">
    <source>
        <dbReference type="ARBA" id="ARBA00022723"/>
    </source>
</evidence>
<evidence type="ECO:0000256" key="6">
    <source>
        <dbReference type="ARBA" id="ARBA00023146"/>
    </source>
</evidence>
<comment type="similarity">
    <text evidence="7">Belongs to the class-I aminoacyl-tRNA synthetase family.</text>
</comment>
<dbReference type="InterPro" id="IPR049940">
    <property type="entry name" value="GluQ/Sye"/>
</dbReference>
<sequence length="300" mass="34078">MKTSLPAEKVHKTRYAPTPSGYLHLGNLYSFILTAILARDSGASILLRIDDMDRERFRPEYLQNIFETLHYFELPYQEGPKHEADFFQNWSQQHRMDRYTKALDELRQKELLYACACTRTDLQKASLQSGCTGNCSSSYSLDDPGLNWRYRTPEQSQFLQMFNGETRAYSFPVSMKDFIVRKRDGTPAYQLCSVVDDAQFGVNLVVRGVDLLESSIAQVALSHSLDNNSYATAVHFHHPLLTDQAGHKLSKSEGAESLHTLIKNGSTPSQILTLLAQRCSINHPVSHWTDFTYSELTSIV</sequence>
<keyword evidence="5 7" id="KW-0067">ATP-binding</keyword>
<dbReference type="GO" id="GO:0016874">
    <property type="term" value="F:ligase activity"/>
    <property type="evidence" value="ECO:0007669"/>
    <property type="project" value="UniProtKB-KW"/>
</dbReference>
<dbReference type="InterPro" id="IPR020058">
    <property type="entry name" value="Glu/Gln-tRNA-synth_Ib_cat-dom"/>
</dbReference>
<gene>
    <name evidence="9" type="ORF">L0U88_08205</name>
</gene>
<dbReference type="Proteomes" id="UP001200145">
    <property type="component" value="Unassembled WGS sequence"/>
</dbReference>
<dbReference type="RefSeq" id="WP_234865423.1">
    <property type="nucleotide sequence ID" value="NZ_JAKEVY010000002.1"/>
</dbReference>
<evidence type="ECO:0000256" key="1">
    <source>
        <dbReference type="ARBA" id="ARBA00022598"/>
    </source>
</evidence>
<keyword evidence="10" id="KW-1185">Reference proteome</keyword>
<evidence type="ECO:0000313" key="9">
    <source>
        <dbReference type="EMBL" id="MCF1714604.1"/>
    </source>
</evidence>
<dbReference type="EMBL" id="JAKEVY010000002">
    <property type="protein sequence ID" value="MCF1714604.1"/>
    <property type="molecule type" value="Genomic_DNA"/>
</dbReference>
<keyword evidence="4" id="KW-0862">Zinc</keyword>
<dbReference type="InterPro" id="IPR001412">
    <property type="entry name" value="aa-tRNA-synth_I_CS"/>
</dbReference>
<dbReference type="PROSITE" id="PS00178">
    <property type="entry name" value="AA_TRNA_LIGASE_I"/>
    <property type="match status" value="1"/>
</dbReference>
<feature type="domain" description="Glutamyl/glutaminyl-tRNA synthetase class Ib catalytic" evidence="8">
    <location>
        <begin position="12"/>
        <end position="277"/>
    </location>
</feature>
<dbReference type="PANTHER" id="PTHR43311">
    <property type="entry name" value="GLUTAMATE--TRNA LIGASE"/>
    <property type="match status" value="1"/>
</dbReference>
<proteinExistence type="inferred from homology"/>
<reference evidence="9 10" key="1">
    <citation type="submission" date="2022-01" db="EMBL/GenBank/DDBJ databases">
        <title>Flavihumibacter sp. nov., isolated from sediment of a river.</title>
        <authorList>
            <person name="Liu H."/>
        </authorList>
    </citation>
    <scope>NUCLEOTIDE SEQUENCE [LARGE SCALE GENOMIC DNA]</scope>
    <source>
        <strain evidence="9 10">RY-1</strain>
    </source>
</reference>
<evidence type="ECO:0000256" key="3">
    <source>
        <dbReference type="ARBA" id="ARBA00022741"/>
    </source>
</evidence>
<organism evidence="9 10">
    <name type="scientific">Flavihumibacter fluminis</name>
    <dbReference type="NCBI Taxonomy" id="2909236"/>
    <lineage>
        <taxon>Bacteria</taxon>
        <taxon>Pseudomonadati</taxon>
        <taxon>Bacteroidota</taxon>
        <taxon>Chitinophagia</taxon>
        <taxon>Chitinophagales</taxon>
        <taxon>Chitinophagaceae</taxon>
        <taxon>Flavihumibacter</taxon>
    </lineage>
</organism>
<keyword evidence="2" id="KW-0479">Metal-binding</keyword>
<protein>
    <submittedName>
        <fullName evidence="9">Glutamate--tRNA ligase family protein</fullName>
    </submittedName>
</protein>
<dbReference type="Gene3D" id="3.40.50.620">
    <property type="entry name" value="HUPs"/>
    <property type="match status" value="1"/>
</dbReference>
<dbReference type="InterPro" id="IPR014729">
    <property type="entry name" value="Rossmann-like_a/b/a_fold"/>
</dbReference>
<dbReference type="SUPFAM" id="SSF52374">
    <property type="entry name" value="Nucleotidylyl transferase"/>
    <property type="match status" value="1"/>
</dbReference>
<evidence type="ECO:0000256" key="7">
    <source>
        <dbReference type="RuleBase" id="RU363037"/>
    </source>
</evidence>
<name>A0ABS9BHE8_9BACT</name>